<keyword evidence="3" id="KW-1185">Reference proteome</keyword>
<evidence type="ECO:0000313" key="3">
    <source>
        <dbReference type="Proteomes" id="UP001177592"/>
    </source>
</evidence>
<gene>
    <name evidence="2" type="ORF">QE258_22905</name>
</gene>
<sequence>MSKLRYASRMKNENSFLRQRARQLALEGYSPSQIAHMLGQNVATVHSWKRRDQWNTQNATQAVKLSLEARLCQLIGKEHKDGVTDHAKLIH</sequence>
<dbReference type="Proteomes" id="UP001177592">
    <property type="component" value="Plasmid paNv_CAN2"/>
</dbReference>
<reference evidence="2" key="1">
    <citation type="submission" date="2023-04" db="EMBL/GenBank/DDBJ databases">
        <title>Genome dynamics across the evolutionary transition to endosymbiosis.</title>
        <authorList>
            <person name="Siozios S."/>
            <person name="Nadal-Jimenez P."/>
            <person name="Azagi T."/>
            <person name="Sprong H."/>
            <person name="Frost C.L."/>
            <person name="Parratt S.R."/>
            <person name="Taylor G."/>
            <person name="Brettell L."/>
            <person name="Lew K.C."/>
            <person name="Croft L."/>
            <person name="King K.C."/>
            <person name="Brockhurst M.A."/>
            <person name="Hypsa V."/>
            <person name="Novakova E."/>
            <person name="Darby A.C."/>
            <person name="Hurst G.D.D."/>
        </authorList>
    </citation>
    <scope>NUCLEOTIDE SEQUENCE</scope>
    <source>
        <strain evidence="2">ANv_CAN</strain>
        <plasmid evidence="2">paNv_CAN2</plasmid>
    </source>
</reference>
<dbReference type="SUPFAM" id="SSF46689">
    <property type="entry name" value="Homeodomain-like"/>
    <property type="match status" value="1"/>
</dbReference>
<dbReference type="EMBL" id="CP123525">
    <property type="protein sequence ID" value="WGM08288.1"/>
    <property type="molecule type" value="Genomic_DNA"/>
</dbReference>
<dbReference type="InterPro" id="IPR009057">
    <property type="entry name" value="Homeodomain-like_sf"/>
</dbReference>
<organism evidence="2 3">
    <name type="scientific">Arsenophonus nasoniae</name>
    <name type="common">son-killer infecting Nasonia vitripennis</name>
    <dbReference type="NCBI Taxonomy" id="638"/>
    <lineage>
        <taxon>Bacteria</taxon>
        <taxon>Pseudomonadati</taxon>
        <taxon>Pseudomonadota</taxon>
        <taxon>Gammaproteobacteria</taxon>
        <taxon>Enterobacterales</taxon>
        <taxon>Morganellaceae</taxon>
        <taxon>Arsenophonus</taxon>
    </lineage>
</organism>
<dbReference type="InterPro" id="IPR010332">
    <property type="entry name" value="ATPase_terminase-su_N"/>
</dbReference>
<name>A0ABY8NV54_9GAMM</name>
<dbReference type="Pfam" id="PF06056">
    <property type="entry name" value="Terminase_5"/>
    <property type="match status" value="1"/>
</dbReference>
<accession>A0ABY8NV54</accession>
<evidence type="ECO:0000259" key="1">
    <source>
        <dbReference type="Pfam" id="PF06056"/>
    </source>
</evidence>
<protein>
    <submittedName>
        <fullName evidence="2">ATPase subunit of terminase</fullName>
    </submittedName>
</protein>
<evidence type="ECO:0000313" key="2">
    <source>
        <dbReference type="EMBL" id="WGM08288.1"/>
    </source>
</evidence>
<keyword evidence="2" id="KW-0614">Plasmid</keyword>
<dbReference type="RefSeq" id="WP_051297221.1">
    <property type="nucleotide sequence ID" value="NZ_CP123525.1"/>
</dbReference>
<feature type="domain" description="Terminase ATPase subunit N-terminal" evidence="1">
    <location>
        <begin position="17"/>
        <end position="73"/>
    </location>
</feature>
<geneLocation type="plasmid" evidence="2 3">
    <name>paNv_CAN2</name>
</geneLocation>
<proteinExistence type="predicted"/>